<comment type="similarity">
    <text evidence="3 11">Belongs to the NadD family.</text>
</comment>
<accession>A0A1H8F767</accession>
<evidence type="ECO:0000256" key="8">
    <source>
        <dbReference type="ARBA" id="ARBA00022840"/>
    </source>
</evidence>
<dbReference type="EMBL" id="AP022869">
    <property type="protein sequence ID" value="BCB69914.1"/>
    <property type="molecule type" value="Genomic_DNA"/>
</dbReference>
<evidence type="ECO:0000313" key="15">
    <source>
        <dbReference type="Proteomes" id="UP000199493"/>
    </source>
</evidence>
<dbReference type="SUPFAM" id="SSF52374">
    <property type="entry name" value="Nucleotidylyl transferase"/>
    <property type="match status" value="1"/>
</dbReference>
<evidence type="ECO:0000313" key="13">
    <source>
        <dbReference type="EMBL" id="BCB69914.1"/>
    </source>
</evidence>
<dbReference type="GO" id="GO:0005524">
    <property type="term" value="F:ATP binding"/>
    <property type="evidence" value="ECO:0007669"/>
    <property type="project" value="UniProtKB-KW"/>
</dbReference>
<dbReference type="Proteomes" id="UP000501053">
    <property type="component" value="Chromosome"/>
</dbReference>
<evidence type="ECO:0000256" key="2">
    <source>
        <dbReference type="ARBA" id="ARBA00005019"/>
    </source>
</evidence>
<evidence type="ECO:0000256" key="4">
    <source>
        <dbReference type="ARBA" id="ARBA00022642"/>
    </source>
</evidence>
<dbReference type="NCBIfam" id="NF000840">
    <property type="entry name" value="PRK00071.1-3"/>
    <property type="match status" value="1"/>
</dbReference>
<dbReference type="Proteomes" id="UP000199493">
    <property type="component" value="Unassembled WGS sequence"/>
</dbReference>
<evidence type="ECO:0000256" key="5">
    <source>
        <dbReference type="ARBA" id="ARBA00022679"/>
    </source>
</evidence>
<keyword evidence="7 11" id="KW-0547">Nucleotide-binding</keyword>
<evidence type="ECO:0000256" key="11">
    <source>
        <dbReference type="HAMAP-Rule" id="MF_00244"/>
    </source>
</evidence>
<dbReference type="InterPro" id="IPR004821">
    <property type="entry name" value="Cyt_trans-like"/>
</dbReference>
<dbReference type="UniPathway" id="UPA00253">
    <property type="reaction ID" value="UER00332"/>
</dbReference>
<dbReference type="InterPro" id="IPR014729">
    <property type="entry name" value="Rossmann-like_a/b/a_fold"/>
</dbReference>
<dbReference type="STRING" id="77097.SAMN04490369_100674"/>
<dbReference type="GO" id="GO:0009435">
    <property type="term" value="P:NAD+ biosynthetic process"/>
    <property type="evidence" value="ECO:0007669"/>
    <property type="project" value="UniProtKB-UniRule"/>
</dbReference>
<dbReference type="NCBIfam" id="NF000839">
    <property type="entry name" value="PRK00071.1-1"/>
    <property type="match status" value="1"/>
</dbReference>
<dbReference type="AlphaFoldDB" id="A0A1H8F767"/>
<dbReference type="NCBIfam" id="TIGR00125">
    <property type="entry name" value="cyt_tran_rel"/>
    <property type="match status" value="1"/>
</dbReference>
<comment type="catalytic activity">
    <reaction evidence="10 11">
        <text>nicotinate beta-D-ribonucleotide + ATP + H(+) = deamido-NAD(+) + diphosphate</text>
        <dbReference type="Rhea" id="RHEA:22860"/>
        <dbReference type="ChEBI" id="CHEBI:15378"/>
        <dbReference type="ChEBI" id="CHEBI:30616"/>
        <dbReference type="ChEBI" id="CHEBI:33019"/>
        <dbReference type="ChEBI" id="CHEBI:57502"/>
        <dbReference type="ChEBI" id="CHEBI:58437"/>
        <dbReference type="EC" id="2.7.7.18"/>
    </reaction>
</comment>
<dbReference type="PANTHER" id="PTHR39321">
    <property type="entry name" value="NICOTINATE-NUCLEOTIDE ADENYLYLTRANSFERASE-RELATED"/>
    <property type="match status" value="1"/>
</dbReference>
<keyword evidence="6 11" id="KW-0548">Nucleotidyltransferase</keyword>
<dbReference type="GO" id="GO:0004515">
    <property type="term" value="F:nicotinate-nucleotide adenylyltransferase activity"/>
    <property type="evidence" value="ECO:0007669"/>
    <property type="project" value="UniProtKB-UniRule"/>
</dbReference>
<dbReference type="RefSeq" id="WP_058577801.1">
    <property type="nucleotide sequence ID" value="NZ_AP022869.1"/>
</dbReference>
<organism evidence="14 15">
    <name type="scientific">Vreelandella aquamarina</name>
    <dbReference type="NCBI Taxonomy" id="77097"/>
    <lineage>
        <taxon>Bacteria</taxon>
        <taxon>Pseudomonadati</taxon>
        <taxon>Pseudomonadota</taxon>
        <taxon>Gammaproteobacteria</taxon>
        <taxon>Oceanospirillales</taxon>
        <taxon>Halomonadaceae</taxon>
        <taxon>Vreelandella</taxon>
    </lineage>
</organism>
<evidence type="ECO:0000256" key="3">
    <source>
        <dbReference type="ARBA" id="ARBA00009014"/>
    </source>
</evidence>
<dbReference type="EC" id="2.7.7.18" evidence="11"/>
<gene>
    <name evidence="11 13" type="primary">nadD</name>
    <name evidence="13" type="ORF">HMEPL2_02650</name>
    <name evidence="14" type="ORF">SAMN04490369_100674</name>
</gene>
<keyword evidence="4 11" id="KW-0662">Pyridine nucleotide biosynthesis</keyword>
<evidence type="ECO:0000256" key="10">
    <source>
        <dbReference type="ARBA" id="ARBA00048721"/>
    </source>
</evidence>
<evidence type="ECO:0000256" key="6">
    <source>
        <dbReference type="ARBA" id="ARBA00022695"/>
    </source>
</evidence>
<evidence type="ECO:0000256" key="1">
    <source>
        <dbReference type="ARBA" id="ARBA00002324"/>
    </source>
</evidence>
<sequence length="224" mass="24709">MSDTPSIAGPMRVGMLGGTFDPIHNGHLRSAVEVREVLGLNTLHMVPAPQPPLRDTPQVSAAQRLALLKAGIGDTPGLLADDRELQRDGPSYSVDTLAELRQQYGDDVPLVMVIGFDAFLRLAKWDRAEQLFELAHLVVIARPGYQSSWPSALKELVGNREVDSVDVLMQRTRGGMLMLELPSLMAISATYIRERLQAGKSVRYLLPEAVEQAIFYQGLYQSDE</sequence>
<proteinExistence type="inferred from homology"/>
<keyword evidence="9 11" id="KW-0520">NAD</keyword>
<protein>
    <recommendedName>
        <fullName evidence="11">Probable nicotinate-nucleotide adenylyltransferase</fullName>
        <ecNumber evidence="11">2.7.7.18</ecNumber>
    </recommendedName>
    <alternativeName>
        <fullName evidence="11">Deamido-NAD(+) diphosphorylase</fullName>
    </alternativeName>
    <alternativeName>
        <fullName evidence="11">Deamido-NAD(+) pyrophosphorylase</fullName>
    </alternativeName>
    <alternativeName>
        <fullName evidence="11">Nicotinate mononucleotide adenylyltransferase</fullName>
        <shortName evidence="11">NaMN adenylyltransferase</shortName>
    </alternativeName>
</protein>
<comment type="pathway">
    <text evidence="2 11">Cofactor biosynthesis; NAD(+) biosynthesis; deamido-NAD(+) from nicotinate D-ribonucleotide: step 1/1.</text>
</comment>
<dbReference type="Gene3D" id="3.40.50.620">
    <property type="entry name" value="HUPs"/>
    <property type="match status" value="1"/>
</dbReference>
<evidence type="ECO:0000256" key="9">
    <source>
        <dbReference type="ARBA" id="ARBA00023027"/>
    </source>
</evidence>
<evidence type="ECO:0000259" key="12">
    <source>
        <dbReference type="Pfam" id="PF01467"/>
    </source>
</evidence>
<keyword evidence="5 11" id="KW-0808">Transferase</keyword>
<keyword evidence="8 11" id="KW-0067">ATP-binding</keyword>
<name>A0A1H8F767_9GAMM</name>
<keyword evidence="16" id="KW-1185">Reference proteome</keyword>
<dbReference type="NCBIfam" id="TIGR00482">
    <property type="entry name" value="nicotinate (nicotinamide) nucleotide adenylyltransferase"/>
    <property type="match status" value="1"/>
</dbReference>
<evidence type="ECO:0000313" key="14">
    <source>
        <dbReference type="EMBL" id="SEN27579.1"/>
    </source>
</evidence>
<reference evidence="14 15" key="1">
    <citation type="submission" date="2016-10" db="EMBL/GenBank/DDBJ databases">
        <authorList>
            <person name="de Groot N.N."/>
        </authorList>
    </citation>
    <scope>NUCLEOTIDE SEQUENCE [LARGE SCALE GENOMIC DNA]</scope>
    <source>
        <strain evidence="14 15">558</strain>
    </source>
</reference>
<evidence type="ECO:0000256" key="7">
    <source>
        <dbReference type="ARBA" id="ARBA00022741"/>
    </source>
</evidence>
<feature type="domain" description="Cytidyltransferase-like" evidence="12">
    <location>
        <begin position="15"/>
        <end position="195"/>
    </location>
</feature>
<dbReference type="InterPro" id="IPR005248">
    <property type="entry name" value="NadD/NMNAT"/>
</dbReference>
<reference evidence="13 16" key="2">
    <citation type="submission" date="2020-03" db="EMBL/GenBank/DDBJ databases">
        <title>Complete Genome Sequence of Halomonas meridiana strain Eplume2, isolated from hydrothermal-plume in the north east Pacific Ocean.</title>
        <authorList>
            <person name="Kurihara Y."/>
            <person name="Kawai S."/>
            <person name="Sakai A."/>
            <person name="Galipon J."/>
            <person name="Arakawa K."/>
        </authorList>
    </citation>
    <scope>NUCLEOTIDE SEQUENCE [LARGE SCALE GENOMIC DNA]</scope>
    <source>
        <strain evidence="13 16">Eplume2</strain>
    </source>
</reference>
<dbReference type="PANTHER" id="PTHR39321:SF3">
    <property type="entry name" value="PHOSPHOPANTETHEINE ADENYLYLTRANSFERASE"/>
    <property type="match status" value="1"/>
</dbReference>
<dbReference type="HAMAP" id="MF_00244">
    <property type="entry name" value="NaMN_adenylyltr"/>
    <property type="match status" value="1"/>
</dbReference>
<dbReference type="EMBL" id="FODB01000006">
    <property type="protein sequence ID" value="SEN27579.1"/>
    <property type="molecule type" value="Genomic_DNA"/>
</dbReference>
<comment type="function">
    <text evidence="1 11">Catalyzes the reversible adenylation of nicotinate mononucleotide (NaMN) to nicotinic acid adenine dinucleotide (NaAD).</text>
</comment>
<dbReference type="CDD" id="cd02165">
    <property type="entry name" value="NMNAT"/>
    <property type="match status" value="1"/>
</dbReference>
<accession>A0A6F8X863</accession>
<dbReference type="Pfam" id="PF01467">
    <property type="entry name" value="CTP_transf_like"/>
    <property type="match status" value="1"/>
</dbReference>
<evidence type="ECO:0000313" key="16">
    <source>
        <dbReference type="Proteomes" id="UP000501053"/>
    </source>
</evidence>